<dbReference type="GO" id="GO:0004637">
    <property type="term" value="F:phosphoribosylamine-glycine ligase activity"/>
    <property type="evidence" value="ECO:0007669"/>
    <property type="project" value="UniProtKB-UniRule"/>
</dbReference>
<evidence type="ECO:0000256" key="5">
    <source>
        <dbReference type="ARBA" id="ARBA00022598"/>
    </source>
</evidence>
<evidence type="ECO:0000313" key="16">
    <source>
        <dbReference type="EMBL" id="GAP03264.1"/>
    </source>
</evidence>
<keyword evidence="9" id="KW-0464">Manganese</keyword>
<dbReference type="SMART" id="SM01210">
    <property type="entry name" value="GARS_C"/>
    <property type="match status" value="1"/>
</dbReference>
<evidence type="ECO:0000256" key="14">
    <source>
        <dbReference type="PROSITE-ProRule" id="PRU00409"/>
    </source>
</evidence>
<dbReference type="RefSeq" id="WP_059378809.1">
    <property type="nucleotide sequence ID" value="NZ_DF968067.1"/>
</dbReference>
<evidence type="ECO:0000313" key="17">
    <source>
        <dbReference type="Proteomes" id="UP000061227"/>
    </source>
</evidence>
<dbReference type="InterPro" id="IPR020560">
    <property type="entry name" value="PRibGlycinamide_synth_C-dom"/>
</dbReference>
<evidence type="ECO:0000256" key="13">
    <source>
        <dbReference type="HAMAP-Rule" id="MF_00138"/>
    </source>
</evidence>
<dbReference type="GO" id="GO:0006189">
    <property type="term" value="P:'de novo' IMP biosynthetic process"/>
    <property type="evidence" value="ECO:0007669"/>
    <property type="project" value="UniProtKB-UniRule"/>
</dbReference>
<dbReference type="InterPro" id="IPR013815">
    <property type="entry name" value="ATP_grasp_subdomain_1"/>
</dbReference>
<dbReference type="STRING" id="220714.SAMN05660469_1024"/>
<dbReference type="InterPro" id="IPR011054">
    <property type="entry name" value="Rudment_hybrid_motif"/>
</dbReference>
<keyword evidence="5 13" id="KW-0436">Ligase</keyword>
<protein>
    <recommendedName>
        <fullName evidence="4 13">Phosphoribosylamine--glycine ligase</fullName>
        <ecNumber evidence="4 13">6.3.4.13</ecNumber>
    </recommendedName>
    <alternativeName>
        <fullName evidence="13">GARS</fullName>
    </alternativeName>
    <alternativeName>
        <fullName evidence="11 13">Glycinamide ribonucleotide synthetase</fullName>
    </alternativeName>
    <alternativeName>
        <fullName evidence="12 13">Phosphoribosylglycinamide synthetase</fullName>
    </alternativeName>
</protein>
<comment type="similarity">
    <text evidence="10 13">Belongs to the GARS family.</text>
</comment>
<keyword evidence="7 13" id="KW-0658">Purine biosynthesis</keyword>
<comment type="cofactor">
    <cofactor evidence="1">
        <name>Mn(2+)</name>
        <dbReference type="ChEBI" id="CHEBI:29035"/>
    </cofactor>
</comment>
<dbReference type="InterPro" id="IPR037123">
    <property type="entry name" value="PRibGlycinamide_synth_C_sf"/>
</dbReference>
<dbReference type="UniPathway" id="UPA00074">
    <property type="reaction ID" value="UER00125"/>
</dbReference>
<evidence type="ECO:0000256" key="12">
    <source>
        <dbReference type="ARBA" id="ARBA00042864"/>
    </source>
</evidence>
<dbReference type="Proteomes" id="UP000061227">
    <property type="component" value="Unassembled WGS sequence"/>
</dbReference>
<evidence type="ECO:0000256" key="1">
    <source>
        <dbReference type="ARBA" id="ARBA00001936"/>
    </source>
</evidence>
<dbReference type="NCBIfam" id="TIGR00877">
    <property type="entry name" value="purD"/>
    <property type="match status" value="1"/>
</dbReference>
<dbReference type="PROSITE" id="PS50975">
    <property type="entry name" value="ATP_GRASP"/>
    <property type="match status" value="1"/>
</dbReference>
<dbReference type="InterPro" id="IPR016185">
    <property type="entry name" value="PreATP-grasp_dom_sf"/>
</dbReference>
<comment type="pathway">
    <text evidence="3 13">Purine metabolism; IMP biosynthesis via de novo pathway; N(1)-(5-phospho-D-ribosyl)glycinamide from 5-phospho-alpha-D-ribose 1-diphosphate: step 2/2.</text>
</comment>
<organism evidence="16 17">
    <name type="scientific">Fructobacillus pseudoficulneus</name>
    <dbReference type="NCBI Taxonomy" id="220714"/>
    <lineage>
        <taxon>Bacteria</taxon>
        <taxon>Bacillati</taxon>
        <taxon>Bacillota</taxon>
        <taxon>Bacilli</taxon>
        <taxon>Lactobacillales</taxon>
        <taxon>Lactobacillaceae</taxon>
        <taxon>Fructobacillus</taxon>
    </lineage>
</organism>
<dbReference type="InterPro" id="IPR020559">
    <property type="entry name" value="PRibGlycinamide_synth_CS"/>
</dbReference>
<dbReference type="Pfam" id="PF02843">
    <property type="entry name" value="GARS_C"/>
    <property type="match status" value="1"/>
</dbReference>
<dbReference type="HAMAP" id="MF_00138">
    <property type="entry name" value="GARS"/>
    <property type="match status" value="1"/>
</dbReference>
<dbReference type="Gene3D" id="3.30.470.20">
    <property type="entry name" value="ATP-grasp fold, B domain"/>
    <property type="match status" value="1"/>
</dbReference>
<dbReference type="EMBL" id="DF968067">
    <property type="protein sequence ID" value="GAP03264.1"/>
    <property type="molecule type" value="Genomic_DNA"/>
</dbReference>
<dbReference type="EC" id="6.3.4.13" evidence="4 13"/>
<feature type="domain" description="ATP-grasp" evidence="15">
    <location>
        <begin position="109"/>
        <end position="312"/>
    </location>
</feature>
<comment type="catalytic activity">
    <reaction evidence="13">
        <text>5-phospho-beta-D-ribosylamine + glycine + ATP = N(1)-(5-phospho-beta-D-ribosyl)glycinamide + ADP + phosphate + H(+)</text>
        <dbReference type="Rhea" id="RHEA:17453"/>
        <dbReference type="ChEBI" id="CHEBI:15378"/>
        <dbReference type="ChEBI" id="CHEBI:30616"/>
        <dbReference type="ChEBI" id="CHEBI:43474"/>
        <dbReference type="ChEBI" id="CHEBI:57305"/>
        <dbReference type="ChEBI" id="CHEBI:58681"/>
        <dbReference type="ChEBI" id="CHEBI:143788"/>
        <dbReference type="ChEBI" id="CHEBI:456216"/>
        <dbReference type="EC" id="6.3.4.13"/>
    </reaction>
</comment>
<dbReference type="InterPro" id="IPR011761">
    <property type="entry name" value="ATP-grasp"/>
</dbReference>
<dbReference type="SUPFAM" id="SSF56059">
    <property type="entry name" value="Glutathione synthetase ATP-binding domain-like"/>
    <property type="match status" value="1"/>
</dbReference>
<accession>A0A3F3GX32</accession>
<dbReference type="SMART" id="SM01209">
    <property type="entry name" value="GARS_A"/>
    <property type="match status" value="1"/>
</dbReference>
<dbReference type="InterPro" id="IPR000115">
    <property type="entry name" value="PRibGlycinamide_synth"/>
</dbReference>
<evidence type="ECO:0000256" key="2">
    <source>
        <dbReference type="ARBA" id="ARBA00001946"/>
    </source>
</evidence>
<dbReference type="Gene3D" id="3.90.600.10">
    <property type="entry name" value="Phosphoribosylglycinamide synthetase, C-terminal domain"/>
    <property type="match status" value="1"/>
</dbReference>
<dbReference type="OrthoDB" id="9807240at2"/>
<evidence type="ECO:0000256" key="7">
    <source>
        <dbReference type="ARBA" id="ARBA00022755"/>
    </source>
</evidence>
<dbReference type="PROSITE" id="PS00184">
    <property type="entry name" value="GARS"/>
    <property type="match status" value="1"/>
</dbReference>
<dbReference type="InterPro" id="IPR020562">
    <property type="entry name" value="PRibGlycinamide_synth_N"/>
</dbReference>
<comment type="cofactor">
    <cofactor evidence="2">
        <name>Mg(2+)</name>
        <dbReference type="ChEBI" id="CHEBI:18420"/>
    </cofactor>
</comment>
<keyword evidence="6 14" id="KW-0547">Nucleotide-binding</keyword>
<dbReference type="Gene3D" id="3.30.1490.20">
    <property type="entry name" value="ATP-grasp fold, A domain"/>
    <property type="match status" value="1"/>
</dbReference>
<keyword evidence="8 14" id="KW-0067">ATP-binding</keyword>
<dbReference type="SUPFAM" id="SSF52440">
    <property type="entry name" value="PreATP-grasp domain"/>
    <property type="match status" value="1"/>
</dbReference>
<gene>
    <name evidence="13" type="primary">purD</name>
    <name evidence="16" type="ORF">FPFC_050810</name>
</gene>
<evidence type="ECO:0000259" key="15">
    <source>
        <dbReference type="PROSITE" id="PS50975"/>
    </source>
</evidence>
<dbReference type="SUPFAM" id="SSF51246">
    <property type="entry name" value="Rudiment single hybrid motif"/>
    <property type="match status" value="1"/>
</dbReference>
<evidence type="ECO:0000256" key="9">
    <source>
        <dbReference type="ARBA" id="ARBA00023211"/>
    </source>
</evidence>
<evidence type="ECO:0000256" key="10">
    <source>
        <dbReference type="ARBA" id="ARBA00038345"/>
    </source>
</evidence>
<dbReference type="PANTHER" id="PTHR43472">
    <property type="entry name" value="PHOSPHORIBOSYLAMINE--GLYCINE LIGASE"/>
    <property type="match status" value="1"/>
</dbReference>
<proteinExistence type="inferred from homology"/>
<evidence type="ECO:0000256" key="4">
    <source>
        <dbReference type="ARBA" id="ARBA00013255"/>
    </source>
</evidence>
<dbReference type="Pfam" id="PF01071">
    <property type="entry name" value="GARS_A"/>
    <property type="match status" value="1"/>
</dbReference>
<sequence length="420" mass="45122">MSKVLVIGSGAREHALAQTFLKSPQVDEVLVAPGNDGMQETGLTRLPIDANDIVSLVQAAKDQQVDLTFVGNEDPLILGVVDRFEEAGLKIFGPNAVAAQLEGSKTFAKEILTANEIPTAKAVTVNSRQEAKDAILEFDWPMVFKLDGLALGKGVTIIKDQSSADEYLQSLYQKDPTAKLVIEEFLNGVEFSIFSLVGKDGQVVHAPMAQDHKRRYDHDRGPNTGGMGAYSPLSWLRDSDAVQTVDELVDPMLAAMADRGTPFTGVLYTGVMLTAAGPKVIEFNVRFGDPEAQVVLPQLESDFYQMILDLLAGKRPEANWQTDDVYLGVVLAAPGYPQAPEKGGQVPSAADLSPLTVNYAGAKATDEGLVANGGRVATVIAHAQDTQAAQAAVYDVLDKTYGDLVYRHDIGHWAVDLGKE</sequence>
<dbReference type="GO" id="GO:0005524">
    <property type="term" value="F:ATP binding"/>
    <property type="evidence" value="ECO:0007669"/>
    <property type="project" value="UniProtKB-UniRule"/>
</dbReference>
<evidence type="ECO:0000256" key="11">
    <source>
        <dbReference type="ARBA" id="ARBA00042242"/>
    </source>
</evidence>
<dbReference type="GO" id="GO:0009113">
    <property type="term" value="P:purine nucleobase biosynthetic process"/>
    <property type="evidence" value="ECO:0007669"/>
    <property type="project" value="InterPro"/>
</dbReference>
<reference evidence="16 17" key="1">
    <citation type="journal article" date="2015" name="BMC Genomics">
        <title>Comparative genomics of Fructobacillus spp. and Leuconostoc spp. reveals niche-specific evolution of Fructobacillus spp.</title>
        <authorList>
            <person name="Endo A."/>
            <person name="Tanizawa Y."/>
            <person name="Tanaka N."/>
            <person name="Maeno S."/>
            <person name="Kumar H."/>
            <person name="Shiwa Y."/>
            <person name="Okada S."/>
            <person name="Yoshikawa H."/>
            <person name="Dicks L."/>
            <person name="Nakagawa J."/>
            <person name="Arita M."/>
        </authorList>
    </citation>
    <scope>NUCLEOTIDE SEQUENCE [LARGE SCALE GENOMIC DNA]</scope>
    <source>
        <strain evidence="16 17">DSM 15468</strain>
    </source>
</reference>
<name>A0A3F3GX32_9LACO</name>
<dbReference type="InterPro" id="IPR020561">
    <property type="entry name" value="PRibGlycinamid_synth_ATP-grasp"/>
</dbReference>
<dbReference type="Pfam" id="PF02844">
    <property type="entry name" value="GARS_N"/>
    <property type="match status" value="1"/>
</dbReference>
<keyword evidence="17" id="KW-1185">Reference proteome</keyword>
<dbReference type="Gene3D" id="3.40.50.20">
    <property type="match status" value="1"/>
</dbReference>
<dbReference type="PANTHER" id="PTHR43472:SF1">
    <property type="entry name" value="PHOSPHORIBOSYLAMINE--GLYCINE LIGASE, CHLOROPLASTIC"/>
    <property type="match status" value="1"/>
</dbReference>
<evidence type="ECO:0000256" key="6">
    <source>
        <dbReference type="ARBA" id="ARBA00022741"/>
    </source>
</evidence>
<evidence type="ECO:0000256" key="8">
    <source>
        <dbReference type="ARBA" id="ARBA00022840"/>
    </source>
</evidence>
<dbReference type="GO" id="GO:0046872">
    <property type="term" value="F:metal ion binding"/>
    <property type="evidence" value="ECO:0007669"/>
    <property type="project" value="InterPro"/>
</dbReference>
<dbReference type="AlphaFoldDB" id="A0A3F3GX32"/>
<evidence type="ECO:0000256" key="3">
    <source>
        <dbReference type="ARBA" id="ARBA00005174"/>
    </source>
</evidence>